<accession>A0A7M1RUB5</accession>
<evidence type="ECO:0000313" key="2">
    <source>
        <dbReference type="Proteomes" id="UP000593598"/>
    </source>
</evidence>
<name>A0A7M1RUB5_9CAUD</name>
<dbReference type="Proteomes" id="UP000593598">
    <property type="component" value="Segment"/>
</dbReference>
<dbReference type="KEGG" id="vg:65131351"/>
<organism evidence="1 2">
    <name type="scientific">uncultured phage cr113_1</name>
    <dbReference type="NCBI Taxonomy" id="2772087"/>
    <lineage>
        <taxon>Viruses</taxon>
        <taxon>Duplodnaviria</taxon>
        <taxon>Heunggongvirae</taxon>
        <taxon>Uroviricota</taxon>
        <taxon>Caudoviricetes</taxon>
        <taxon>Crassvirales</taxon>
        <taxon>Suoliviridae</taxon>
        <taxon>Loutivirinae</taxon>
        <taxon>Buchavirus</taxon>
        <taxon>Buchavirus coli</taxon>
    </lineage>
</organism>
<dbReference type="Gene3D" id="3.30.40.220">
    <property type="match status" value="1"/>
</dbReference>
<proteinExistence type="predicted"/>
<protein>
    <submittedName>
        <fullName evidence="1">Uncharacterized protein</fullName>
    </submittedName>
</protein>
<evidence type="ECO:0000313" key="1">
    <source>
        <dbReference type="EMBL" id="QOR57412.1"/>
    </source>
</evidence>
<dbReference type="EMBL" id="MT774403">
    <property type="protein sequence ID" value="QOR57412.1"/>
    <property type="molecule type" value="Genomic_DNA"/>
</dbReference>
<sequence>MKARLNDAKQRSRKHNIYFDLTYEDMLDMWSKQNGLCALSGIPMTHKIYAGKINTNLSIDRIDSNKGYTRNNTLLVCSCVNMMKGMLTIEELILFCKAILNTQNLKNK</sequence>
<keyword evidence="2" id="KW-1185">Reference proteome</keyword>
<dbReference type="RefSeq" id="YP_010112864.1">
    <property type="nucleotide sequence ID" value="NC_055896.1"/>
</dbReference>
<reference evidence="1 2" key="1">
    <citation type="submission" date="2020-07" db="EMBL/GenBank/DDBJ databases">
        <title>Taxonomic proposal: Crassvirales, a new order of highly abundant and diverse bacterial viruses.</title>
        <authorList>
            <person name="Shkoporov A.N."/>
            <person name="Stockdale S.R."/>
            <person name="Guerin E."/>
            <person name="Ross R.P."/>
            <person name="Hill C."/>
        </authorList>
    </citation>
    <scope>NUCLEOTIDE SEQUENCE [LARGE SCALE GENOMIC DNA]</scope>
</reference>
<dbReference type="GeneID" id="65131351"/>